<dbReference type="Gene3D" id="2.40.40.10">
    <property type="entry name" value="RlpA-like domain"/>
    <property type="match status" value="1"/>
</dbReference>
<keyword evidence="3" id="KW-1133">Transmembrane helix</keyword>
<feature type="signal peptide" evidence="4">
    <location>
        <begin position="1"/>
        <end position="18"/>
    </location>
</feature>
<feature type="region of interest" description="Disordered" evidence="2">
    <location>
        <begin position="168"/>
        <end position="194"/>
    </location>
</feature>
<evidence type="ECO:0000256" key="4">
    <source>
        <dbReference type="SAM" id="SignalP"/>
    </source>
</evidence>
<gene>
    <name evidence="6" type="ORF">PBS001_LOCUS689</name>
    <name evidence="5" type="ORF">PBS003_LOCUS5614</name>
</gene>
<proteinExistence type="predicted"/>
<name>A0AAU9KYV3_9STRA</name>
<dbReference type="Proteomes" id="UP001158986">
    <property type="component" value="Unassembled WGS sequence"/>
</dbReference>
<keyword evidence="7" id="KW-1185">Reference proteome</keyword>
<evidence type="ECO:0000313" key="6">
    <source>
        <dbReference type="EMBL" id="CAH0513906.1"/>
    </source>
</evidence>
<dbReference type="EMBL" id="CAKLCB010000047">
    <property type="protein sequence ID" value="CAH0513906.1"/>
    <property type="molecule type" value="Genomic_DNA"/>
</dbReference>
<dbReference type="PANTHER" id="PTHR31836">
    <property type="match status" value="1"/>
</dbReference>
<keyword evidence="1 4" id="KW-0732">Signal</keyword>
<dbReference type="AlphaFoldDB" id="A0AAU9KYV3"/>
<feature type="transmembrane region" description="Helical" evidence="3">
    <location>
        <begin position="202"/>
        <end position="226"/>
    </location>
</feature>
<accession>A0AAU9KYV3</accession>
<evidence type="ECO:0000313" key="8">
    <source>
        <dbReference type="Proteomes" id="UP001160483"/>
    </source>
</evidence>
<evidence type="ECO:0000313" key="7">
    <source>
        <dbReference type="Proteomes" id="UP001158986"/>
    </source>
</evidence>
<comment type="caution">
    <text evidence="5">The sequence shown here is derived from an EMBL/GenBank/DDBJ whole genome shotgun (WGS) entry which is preliminary data.</text>
</comment>
<evidence type="ECO:0008006" key="9">
    <source>
        <dbReference type="Google" id="ProtNLM"/>
    </source>
</evidence>
<evidence type="ECO:0000256" key="3">
    <source>
        <dbReference type="SAM" id="Phobius"/>
    </source>
</evidence>
<dbReference type="CDD" id="cd22191">
    <property type="entry name" value="DPBB_RlpA_EXP_N-like"/>
    <property type="match status" value="1"/>
</dbReference>
<dbReference type="InterPro" id="IPR036908">
    <property type="entry name" value="RlpA-like_sf"/>
</dbReference>
<dbReference type="Proteomes" id="UP001160483">
    <property type="component" value="Unassembled WGS sequence"/>
</dbReference>
<dbReference type="SUPFAM" id="SSF50685">
    <property type="entry name" value="Barwin-like endoglucanases"/>
    <property type="match status" value="1"/>
</dbReference>
<organism evidence="5 8">
    <name type="scientific">Peronospora belbahrii</name>
    <dbReference type="NCBI Taxonomy" id="622444"/>
    <lineage>
        <taxon>Eukaryota</taxon>
        <taxon>Sar</taxon>
        <taxon>Stramenopiles</taxon>
        <taxon>Oomycota</taxon>
        <taxon>Peronosporomycetes</taxon>
        <taxon>Peronosporales</taxon>
        <taxon>Peronosporaceae</taxon>
        <taxon>Peronospora</taxon>
    </lineage>
</organism>
<dbReference type="EMBL" id="CAKKTJ010000281">
    <property type="protein sequence ID" value="CAH0478939.1"/>
    <property type="molecule type" value="Genomic_DNA"/>
</dbReference>
<keyword evidence="3" id="KW-0812">Transmembrane</keyword>
<evidence type="ECO:0000256" key="1">
    <source>
        <dbReference type="ARBA" id="ARBA00022729"/>
    </source>
</evidence>
<sequence length="260" mass="27807">MFRQIWLVATAFPVIVCANGPTDIYFTGMGTVNTEGQAAAVACSADIDDNYVTINSNQWNSTQNCGKCVDIVCEDARCTDSAIRVTAFIVDKCTDCQTESLGLSPSVYKTVTGSSDTTPYTIKWQIANCPADAKSFFVNLKARSGTTYEAGMVEAATDSSSNVSILEENDKEVEKMPTTQEQDKSDGANTKSGDDAPGTSTIVVVLVVLVAVCGVALAVVAFIFSAKKKKEWGKKLDDCMTRSFDTFSSPAQTKATIVKI</sequence>
<protein>
    <recommendedName>
        <fullName evidence="9">Expansin-like EG45 domain-containing protein</fullName>
    </recommendedName>
</protein>
<feature type="chain" id="PRO_5043661663" description="Expansin-like EG45 domain-containing protein" evidence="4">
    <location>
        <begin position="19"/>
        <end position="260"/>
    </location>
</feature>
<reference evidence="5 7" key="1">
    <citation type="submission" date="2021-11" db="EMBL/GenBank/DDBJ databases">
        <authorList>
            <person name="Islam A."/>
            <person name="Islam S."/>
            <person name="Flora M.S."/>
            <person name="Rahman M."/>
            <person name="Ziaur R.M."/>
            <person name="Epstein J.H."/>
            <person name="Hassan M."/>
            <person name="Klassen M."/>
            <person name="Woodard K."/>
            <person name="Webb A."/>
            <person name="Webby R.J."/>
            <person name="El Zowalaty M.E."/>
        </authorList>
    </citation>
    <scope>NUCLEOTIDE SEQUENCE</scope>
    <source>
        <strain evidence="6">Pbs1</strain>
        <strain evidence="5">Pbs3</strain>
    </source>
</reference>
<evidence type="ECO:0000256" key="2">
    <source>
        <dbReference type="SAM" id="MobiDB-lite"/>
    </source>
</evidence>
<dbReference type="InterPro" id="IPR051477">
    <property type="entry name" value="Expansin_CellWall"/>
</dbReference>
<keyword evidence="3" id="KW-0472">Membrane</keyword>
<evidence type="ECO:0000313" key="5">
    <source>
        <dbReference type="EMBL" id="CAH0478939.1"/>
    </source>
</evidence>
<dbReference type="PANTHER" id="PTHR31836:SF21">
    <property type="entry name" value="EXPANSIN-LIKE PROTEIN 7"/>
    <property type="match status" value="1"/>
</dbReference>